<dbReference type="OrthoDB" id="6522787at2"/>
<keyword evidence="4" id="KW-0281">Fimbrium</keyword>
<dbReference type="PANTHER" id="PTHR33420">
    <property type="entry name" value="FIMBRIAL SUBUNIT ELFA-RELATED"/>
    <property type="match status" value="1"/>
</dbReference>
<evidence type="ECO:0000313" key="8">
    <source>
        <dbReference type="Proteomes" id="UP000239181"/>
    </source>
</evidence>
<dbReference type="GO" id="GO:0009289">
    <property type="term" value="C:pilus"/>
    <property type="evidence" value="ECO:0007669"/>
    <property type="project" value="UniProtKB-SubCell"/>
</dbReference>
<name>A0A2S9ID36_9GAMM</name>
<reference evidence="7 8" key="1">
    <citation type="submission" date="2017-10" db="EMBL/GenBank/DDBJ databases">
        <title>Draft genome of two endophytic bacteria isolated from 'guarana' Paullinia cupana (Mart.) Ducke.</title>
        <authorList>
            <person name="Siqueira K.A."/>
            <person name="Liotti R.G."/>
            <person name="Mendes T.A."/>
            <person name="Soares M.A."/>
        </authorList>
    </citation>
    <scope>NUCLEOTIDE SEQUENCE [LARGE SCALE GENOMIC DNA]</scope>
    <source>
        <strain evidence="7 8">342</strain>
    </source>
</reference>
<feature type="domain" description="Fimbrial-type adhesion" evidence="6">
    <location>
        <begin position="28"/>
        <end position="181"/>
    </location>
</feature>
<dbReference type="InterPro" id="IPR036937">
    <property type="entry name" value="Adhesion_dom_fimbrial_sf"/>
</dbReference>
<dbReference type="InterPro" id="IPR008966">
    <property type="entry name" value="Adhesion_dom_sf"/>
</dbReference>
<dbReference type="EMBL" id="PDET01000005">
    <property type="protein sequence ID" value="PRD15705.1"/>
    <property type="molecule type" value="Genomic_DNA"/>
</dbReference>
<evidence type="ECO:0000256" key="2">
    <source>
        <dbReference type="ARBA" id="ARBA00006671"/>
    </source>
</evidence>
<proteinExistence type="inferred from homology"/>
<dbReference type="InterPro" id="IPR000259">
    <property type="entry name" value="Adhesion_dom_fimbrial"/>
</dbReference>
<dbReference type="Gene3D" id="2.60.40.1090">
    <property type="entry name" value="Fimbrial-type adhesion domain"/>
    <property type="match status" value="1"/>
</dbReference>
<dbReference type="Pfam" id="PF00419">
    <property type="entry name" value="Fimbrial"/>
    <property type="match status" value="1"/>
</dbReference>
<evidence type="ECO:0000259" key="6">
    <source>
        <dbReference type="Pfam" id="PF00419"/>
    </source>
</evidence>
<comment type="subcellular location">
    <subcellularLocation>
        <location evidence="1">Fimbrium</location>
    </subcellularLocation>
</comment>
<evidence type="ECO:0000256" key="1">
    <source>
        <dbReference type="ARBA" id="ARBA00004561"/>
    </source>
</evidence>
<evidence type="ECO:0000256" key="3">
    <source>
        <dbReference type="ARBA" id="ARBA00022729"/>
    </source>
</evidence>
<dbReference type="GO" id="GO:0043709">
    <property type="term" value="P:cell adhesion involved in single-species biofilm formation"/>
    <property type="evidence" value="ECO:0007669"/>
    <property type="project" value="TreeGrafter"/>
</dbReference>
<protein>
    <submittedName>
        <fullName evidence="7">Pilus assembly protein</fullName>
    </submittedName>
</protein>
<accession>A0A2S9ID36</accession>
<comment type="caution">
    <text evidence="7">The sequence shown here is derived from an EMBL/GenBank/DDBJ whole genome shotgun (WGS) entry which is preliminary data.</text>
</comment>
<feature type="signal peptide" evidence="5">
    <location>
        <begin position="1"/>
        <end position="22"/>
    </location>
</feature>
<organism evidence="7 8">
    <name type="scientific">Pantoea coffeiphila</name>
    <dbReference type="NCBI Taxonomy" id="1465635"/>
    <lineage>
        <taxon>Bacteria</taxon>
        <taxon>Pseudomonadati</taxon>
        <taxon>Pseudomonadota</taxon>
        <taxon>Gammaproteobacteria</taxon>
        <taxon>Enterobacterales</taxon>
        <taxon>Erwiniaceae</taxon>
        <taxon>Pantoea</taxon>
    </lineage>
</organism>
<comment type="similarity">
    <text evidence="2">Belongs to the fimbrial protein family.</text>
</comment>
<sequence>MKKVLLPLMAMVLSATTYNAMASHGTVKFTGEIKRSACEVTADTQNKEVYLGTYPTSAFKNIGDKSASKGFQVSIKDCDPGDYTMRFDGNTVPGHFELLSVSAEGNEGTSAATGIGIEITDNNGNVLPIADGSNISDSVAKVNVPVGQTTAVFNFQARYRSFGVVTPGLANATSSFTIEYK</sequence>
<gene>
    <name evidence="7" type="ORF">CQW29_09085</name>
</gene>
<evidence type="ECO:0000256" key="5">
    <source>
        <dbReference type="SAM" id="SignalP"/>
    </source>
</evidence>
<feature type="chain" id="PRO_5015466648" evidence="5">
    <location>
        <begin position="23"/>
        <end position="181"/>
    </location>
</feature>
<dbReference type="RefSeq" id="WP_105592418.1">
    <property type="nucleotide sequence ID" value="NZ_JAFBFW010000003.1"/>
</dbReference>
<evidence type="ECO:0000256" key="4">
    <source>
        <dbReference type="ARBA" id="ARBA00023263"/>
    </source>
</evidence>
<dbReference type="InterPro" id="IPR050263">
    <property type="entry name" value="Bact_Fimbrial_Adh_Pro"/>
</dbReference>
<dbReference type="PANTHER" id="PTHR33420:SF12">
    <property type="entry name" value="FIMBRIN-LIKE PROTEIN FIMI-RELATED"/>
    <property type="match status" value="1"/>
</dbReference>
<evidence type="ECO:0000313" key="7">
    <source>
        <dbReference type="EMBL" id="PRD15705.1"/>
    </source>
</evidence>
<dbReference type="AlphaFoldDB" id="A0A2S9ID36"/>
<keyword evidence="8" id="KW-1185">Reference proteome</keyword>
<dbReference type="Proteomes" id="UP000239181">
    <property type="component" value="Unassembled WGS sequence"/>
</dbReference>
<keyword evidence="3 5" id="KW-0732">Signal</keyword>
<dbReference type="SUPFAM" id="SSF49401">
    <property type="entry name" value="Bacterial adhesins"/>
    <property type="match status" value="1"/>
</dbReference>